<sequence length="261" mass="27158">MSAAPGPTVLAAFGLTGTPAHLPGGQGRAWRAGGAVLGPADPVVQRWLATEVAAVPQRGFRLPEVLRAADGRWVVEGWGAQAWVPGHPASGAGADWAAVLAAGRSFHVAVAPLPRPQFLDGPTDPWSRADRAAWGEDDVPVPDPVRDLVDRLRVVPGPGGPTRLVHRDLTGNVLLADGHPPAVIDVTPAWRPVGFAEGVLVADALVWHDAPADLPRRLGVPMGAVARGLLFRVLTALLVPEHPTSAPALRRSARVADALGV</sequence>
<accession>A0A8T6R5P9</accession>
<evidence type="ECO:0000313" key="2">
    <source>
        <dbReference type="Proteomes" id="UP000287866"/>
    </source>
</evidence>
<proteinExistence type="predicted"/>
<dbReference type="AlphaFoldDB" id="A0A8T6R5P9"/>
<dbReference type="RefSeq" id="WP_165566480.1">
    <property type="nucleotide sequence ID" value="NZ_SAYU02000023.1"/>
</dbReference>
<gene>
    <name evidence="1" type="ORF">EPD83_008830</name>
</gene>
<protein>
    <submittedName>
        <fullName evidence="1">Aminoglycoside phosphotransferase</fullName>
    </submittedName>
</protein>
<dbReference type="EMBL" id="SAYU02000023">
    <property type="protein sequence ID" value="NHA68155.1"/>
    <property type="molecule type" value="Genomic_DNA"/>
</dbReference>
<dbReference type="InterPro" id="IPR011009">
    <property type="entry name" value="Kinase-like_dom_sf"/>
</dbReference>
<keyword evidence="2" id="KW-1185">Reference proteome</keyword>
<dbReference type="SUPFAM" id="SSF56112">
    <property type="entry name" value="Protein kinase-like (PK-like)"/>
    <property type="match status" value="1"/>
</dbReference>
<name>A0A8T6R5P9_9MICO</name>
<comment type="caution">
    <text evidence="1">The sequence shown here is derived from an EMBL/GenBank/DDBJ whole genome shotgun (WGS) entry which is preliminary data.</text>
</comment>
<reference evidence="1" key="1">
    <citation type="submission" date="2020-03" db="EMBL/GenBank/DDBJ databases">
        <title>Phycicoccus flavus sp. nov., a novel endophytic actinobacterium isolated from branch of Kandelia candel.</title>
        <authorList>
            <person name="Tuo L."/>
        </authorList>
    </citation>
    <scope>NUCLEOTIDE SEQUENCE</scope>
    <source>
        <strain evidence="1">CMS6Z-2</strain>
    </source>
</reference>
<dbReference type="Proteomes" id="UP000287866">
    <property type="component" value="Unassembled WGS sequence"/>
</dbReference>
<evidence type="ECO:0000313" key="1">
    <source>
        <dbReference type="EMBL" id="NHA68155.1"/>
    </source>
</evidence>
<organism evidence="1 2">
    <name type="scientific">Phycicoccus flavus</name>
    <dbReference type="NCBI Taxonomy" id="2502783"/>
    <lineage>
        <taxon>Bacteria</taxon>
        <taxon>Bacillati</taxon>
        <taxon>Actinomycetota</taxon>
        <taxon>Actinomycetes</taxon>
        <taxon>Micrococcales</taxon>
        <taxon>Intrasporangiaceae</taxon>
        <taxon>Phycicoccus</taxon>
    </lineage>
</organism>